<protein>
    <submittedName>
        <fullName evidence="2">HlyD family efflux transporter periplasmic adaptor subunit</fullName>
    </submittedName>
</protein>
<dbReference type="Gene3D" id="2.40.30.170">
    <property type="match status" value="1"/>
</dbReference>
<dbReference type="SUPFAM" id="SSF111369">
    <property type="entry name" value="HlyD-like secretion proteins"/>
    <property type="match status" value="1"/>
</dbReference>
<accession>A0ABT5VMB0</accession>
<keyword evidence="3" id="KW-1185">Reference proteome</keyword>
<dbReference type="Pfam" id="PF25917">
    <property type="entry name" value="BSH_RND"/>
    <property type="match status" value="1"/>
</dbReference>
<reference evidence="2 3" key="1">
    <citation type="submission" date="2022-01" db="EMBL/GenBank/DDBJ databases">
        <title>Labilibaculum sp. nov, a marine bacterium isolated from Antarctica.</title>
        <authorList>
            <person name="Dai W."/>
        </authorList>
    </citation>
    <scope>NUCLEOTIDE SEQUENCE [LARGE SCALE GENOMIC DNA]</scope>
    <source>
        <strain evidence="2 3">DW002</strain>
    </source>
</reference>
<sequence length="368" mass="40899">MLKRKSILLGILVIVGTMGLAVVFAGMKKAPKEKKVVSKEIIVPVQSIKNSKIDLQLSVIGNLEARDKVEVYAEVTGILKSAGKQFLEGVSFSKGENLLLIQDDTYRAEVYSKRSSFMTEIASVLPDLKFDYPESYSAWEKYLQEFDVENTLAPIPSAQNDKEKYFLAGKNIYTEYYNIKSFEQQLSKYSITAPFAGEIIESNIKPGTLVMSGQKLGEFVNTSAYDLIVGVDLNNLEGIKVGNKVNVYSKNTNENWAGSIRRISKKVESDTQMVNVYIAVVGKNLKEGMFLNADVQLKKDVFGVEIPRKLLVDSEYVFTVNKGIINQQKVSIVQKKEDAVIVEGLNDGVQLVLKTSGIHKGISVNIQE</sequence>
<dbReference type="Gene3D" id="1.10.287.470">
    <property type="entry name" value="Helix hairpin bin"/>
    <property type="match status" value="1"/>
</dbReference>
<dbReference type="Gene3D" id="2.40.50.100">
    <property type="match status" value="1"/>
</dbReference>
<dbReference type="PANTHER" id="PTHR30469:SF15">
    <property type="entry name" value="HLYD FAMILY OF SECRETION PROTEINS"/>
    <property type="match status" value="1"/>
</dbReference>
<dbReference type="RefSeq" id="WP_275107914.1">
    <property type="nucleotide sequence ID" value="NZ_JAKJSC010000001.1"/>
</dbReference>
<evidence type="ECO:0000313" key="2">
    <source>
        <dbReference type="EMBL" id="MDE5416572.1"/>
    </source>
</evidence>
<organism evidence="2 3">
    <name type="scientific">Paralabilibaculum antarcticum</name>
    <dbReference type="NCBI Taxonomy" id="2912572"/>
    <lineage>
        <taxon>Bacteria</taxon>
        <taxon>Pseudomonadati</taxon>
        <taxon>Bacteroidota</taxon>
        <taxon>Bacteroidia</taxon>
        <taxon>Marinilabiliales</taxon>
        <taxon>Marinifilaceae</taxon>
        <taxon>Paralabilibaculum</taxon>
    </lineage>
</organism>
<dbReference type="InterPro" id="IPR058625">
    <property type="entry name" value="MdtA-like_BSH"/>
</dbReference>
<evidence type="ECO:0000259" key="1">
    <source>
        <dbReference type="Pfam" id="PF25917"/>
    </source>
</evidence>
<comment type="caution">
    <text evidence="2">The sequence shown here is derived from an EMBL/GenBank/DDBJ whole genome shotgun (WGS) entry which is preliminary data.</text>
</comment>
<dbReference type="EMBL" id="JAKJSC010000001">
    <property type="protein sequence ID" value="MDE5416572.1"/>
    <property type="molecule type" value="Genomic_DNA"/>
</dbReference>
<dbReference type="Proteomes" id="UP001528920">
    <property type="component" value="Unassembled WGS sequence"/>
</dbReference>
<dbReference type="Gene3D" id="2.40.420.20">
    <property type="match status" value="1"/>
</dbReference>
<name>A0ABT5VMB0_9BACT</name>
<dbReference type="PANTHER" id="PTHR30469">
    <property type="entry name" value="MULTIDRUG RESISTANCE PROTEIN MDTA"/>
    <property type="match status" value="1"/>
</dbReference>
<proteinExistence type="predicted"/>
<feature type="domain" description="Multidrug resistance protein MdtA-like barrel-sandwich hybrid" evidence="1">
    <location>
        <begin position="68"/>
        <end position="217"/>
    </location>
</feature>
<gene>
    <name evidence="2" type="ORF">L3049_01030</name>
</gene>
<evidence type="ECO:0000313" key="3">
    <source>
        <dbReference type="Proteomes" id="UP001528920"/>
    </source>
</evidence>